<keyword evidence="1" id="KW-0732">Signal</keyword>
<dbReference type="InterPro" id="IPR011041">
    <property type="entry name" value="Quinoprot_gluc/sorb_DH_b-prop"/>
</dbReference>
<dbReference type="InterPro" id="IPR011042">
    <property type="entry name" value="6-blade_b-propeller_TolB-like"/>
</dbReference>
<dbReference type="RefSeq" id="WP_108435467.1">
    <property type="nucleotide sequence ID" value="NZ_CP028918.1"/>
</dbReference>
<organism evidence="3 4">
    <name type="scientific">Paragemmobacter aquarius</name>
    <dbReference type="NCBI Taxonomy" id="2169400"/>
    <lineage>
        <taxon>Bacteria</taxon>
        <taxon>Pseudomonadati</taxon>
        <taxon>Pseudomonadota</taxon>
        <taxon>Alphaproteobacteria</taxon>
        <taxon>Rhodobacterales</taxon>
        <taxon>Paracoccaceae</taxon>
        <taxon>Paragemmobacter</taxon>
    </lineage>
</organism>
<reference evidence="3 4" key="1">
    <citation type="submission" date="2018-04" db="EMBL/GenBank/DDBJ databases">
        <title>Genome sequencing of Gemmobacter.</title>
        <authorList>
            <person name="Yi H."/>
            <person name="Baek M.-G."/>
        </authorList>
    </citation>
    <scope>NUCLEOTIDE SEQUENCE [LARGE SCALE GENOMIC DNA]</scope>
    <source>
        <strain evidence="3 4">HYN0069</strain>
    </source>
</reference>
<feature type="domain" description="Glucose/Sorbosone dehydrogenase" evidence="2">
    <location>
        <begin position="41"/>
        <end position="353"/>
    </location>
</feature>
<dbReference type="PANTHER" id="PTHR19328:SF75">
    <property type="entry name" value="ALDOSE SUGAR DEHYDROGENASE YLII"/>
    <property type="match status" value="1"/>
</dbReference>
<protein>
    <recommendedName>
        <fullName evidence="2">Glucose/Sorbosone dehydrogenase domain-containing protein</fullName>
    </recommendedName>
</protein>
<evidence type="ECO:0000313" key="4">
    <source>
        <dbReference type="Proteomes" id="UP000244496"/>
    </source>
</evidence>
<gene>
    <name evidence="3" type="ORF">HYN69_09120</name>
</gene>
<dbReference type="PANTHER" id="PTHR19328">
    <property type="entry name" value="HEDGEHOG-INTERACTING PROTEIN"/>
    <property type="match status" value="1"/>
</dbReference>
<dbReference type="EMBL" id="CP028918">
    <property type="protein sequence ID" value="AWB48648.1"/>
    <property type="molecule type" value="Genomic_DNA"/>
</dbReference>
<dbReference type="Gene3D" id="2.120.10.30">
    <property type="entry name" value="TolB, C-terminal domain"/>
    <property type="match status" value="1"/>
</dbReference>
<sequence length="364" mass="38523">MPPKAASAALIALIAALVAPPVAALDTSLGALSVTPMAQGLDEPWGLAFLPDGRFLVTERAGRLTLFSEGGSARTQITGLPQVWEEGQGGLLDVLVTRDFATSRRIWLSYATSENGSTGGTATGFGTLSDDGTTLQDFRPVFTGPATAGGRHFGSRLVEAADGSVFVTFGERGLGMPAQDPAVPMGKTIHLTAQGDAIQTDPAWAAGVYSTGHRNPQGAALDAAGNLWVVEHGAQGGDELNRVEPGRNYGWPVITYGKDYDDSPIGIGTAQDGMEQPVHYWDPSIAPSGLMIYQGAMFPEWRGDVFIGSLKFDLVSRLDPDAAYAEEQLQSPQTGRVRDIRQGPDGAIWFLSVYDGAAYRISRP</sequence>
<dbReference type="SUPFAM" id="SSF50952">
    <property type="entry name" value="Soluble quinoprotein glucose dehydrogenase"/>
    <property type="match status" value="1"/>
</dbReference>
<dbReference type="KEGG" id="geh:HYN69_09120"/>
<evidence type="ECO:0000259" key="2">
    <source>
        <dbReference type="Pfam" id="PF07995"/>
    </source>
</evidence>
<dbReference type="Pfam" id="PF07995">
    <property type="entry name" value="GSDH"/>
    <property type="match status" value="1"/>
</dbReference>
<dbReference type="AlphaFoldDB" id="A0A2S0ULG3"/>
<dbReference type="InterPro" id="IPR012938">
    <property type="entry name" value="Glc/Sorbosone_DH"/>
</dbReference>
<feature type="chain" id="PRO_5015509264" description="Glucose/Sorbosone dehydrogenase domain-containing protein" evidence="1">
    <location>
        <begin position="25"/>
        <end position="364"/>
    </location>
</feature>
<name>A0A2S0ULG3_9RHOB</name>
<keyword evidence="4" id="KW-1185">Reference proteome</keyword>
<accession>A0A2S0ULG3</accession>
<feature type="signal peptide" evidence="1">
    <location>
        <begin position="1"/>
        <end position="24"/>
    </location>
</feature>
<dbReference type="OrthoDB" id="9770043at2"/>
<evidence type="ECO:0000256" key="1">
    <source>
        <dbReference type="SAM" id="SignalP"/>
    </source>
</evidence>
<proteinExistence type="predicted"/>
<evidence type="ECO:0000313" key="3">
    <source>
        <dbReference type="EMBL" id="AWB48648.1"/>
    </source>
</evidence>
<dbReference type="Proteomes" id="UP000244496">
    <property type="component" value="Chromosome"/>
</dbReference>